<dbReference type="InterPro" id="IPR013885">
    <property type="entry name" value="DUF1764_euk"/>
</dbReference>
<sequence length="79" mass="8514">MDAIDLIFAKKGAAPAKNNIPRAPTPGAKIRDNDSDFWRNSRGIRKQIDGLPVFTTTELGISVESGGTPACPFDCQCCF</sequence>
<accession>A0A6B2LVD7</accession>
<dbReference type="Pfam" id="PF08576">
    <property type="entry name" value="DUF1764"/>
    <property type="match status" value="1"/>
</dbReference>
<proteinExistence type="predicted"/>
<dbReference type="PANTHER" id="PTHR34066">
    <property type="entry name" value="GROWTH FACTOR 2"/>
    <property type="match status" value="1"/>
</dbReference>
<dbReference type="EMBL" id="GIBP01011916">
    <property type="protein sequence ID" value="NDV40885.1"/>
    <property type="molecule type" value="Transcribed_RNA"/>
</dbReference>
<dbReference type="PANTHER" id="PTHR34066:SF1">
    <property type="entry name" value="DUF1764 FAMILY PROTEIN"/>
    <property type="match status" value="1"/>
</dbReference>
<protein>
    <submittedName>
        <fullName evidence="1">Uncharacterized protein</fullName>
    </submittedName>
</protein>
<reference evidence="1" key="1">
    <citation type="journal article" date="2020" name="J. Eukaryot. Microbiol.">
        <title>De novo Sequencing, Assembly and Annotation of the Transcriptome for the Free-Living Testate Amoeba Arcella intermedia.</title>
        <authorList>
            <person name="Ribeiro G.M."/>
            <person name="Porfirio-Sousa A.L."/>
            <person name="Maurer-Alcala X.X."/>
            <person name="Katz L.A."/>
            <person name="Lahr D.J.G."/>
        </authorList>
    </citation>
    <scope>NUCLEOTIDE SEQUENCE</scope>
</reference>
<evidence type="ECO:0000313" key="1">
    <source>
        <dbReference type="EMBL" id="NDV40885.1"/>
    </source>
</evidence>
<dbReference type="AlphaFoldDB" id="A0A6B2LVD7"/>
<name>A0A6B2LVD7_9EUKA</name>
<organism evidence="1">
    <name type="scientific">Arcella intermedia</name>
    <dbReference type="NCBI Taxonomy" id="1963864"/>
    <lineage>
        <taxon>Eukaryota</taxon>
        <taxon>Amoebozoa</taxon>
        <taxon>Tubulinea</taxon>
        <taxon>Elardia</taxon>
        <taxon>Arcellinida</taxon>
        <taxon>Sphaerothecina</taxon>
        <taxon>Arcellidae</taxon>
        <taxon>Arcella</taxon>
    </lineage>
</organism>